<evidence type="ECO:0000313" key="1">
    <source>
        <dbReference type="EMBL" id="EHJ36372.1"/>
    </source>
</evidence>
<organism evidence="1 2">
    <name type="scientific">Leyella stercorea DSM 18206</name>
    <dbReference type="NCBI Taxonomy" id="1002367"/>
    <lineage>
        <taxon>Bacteria</taxon>
        <taxon>Pseudomonadati</taxon>
        <taxon>Bacteroidota</taxon>
        <taxon>Bacteroidia</taxon>
        <taxon>Bacteroidales</taxon>
        <taxon>Prevotellaceae</taxon>
        <taxon>Leyella</taxon>
    </lineage>
</organism>
<dbReference type="HOGENOM" id="CLU_3237855_0_0_10"/>
<sequence length="43" mass="4737">MASCHTHAAGNVQNITRTSKSTLCTYWSSSLYTTAPKHAYCLM</sequence>
<dbReference type="EMBL" id="AFZZ01000247">
    <property type="protein sequence ID" value="EHJ36372.1"/>
    <property type="molecule type" value="Genomic_DNA"/>
</dbReference>
<proteinExistence type="predicted"/>
<comment type="caution">
    <text evidence="1">The sequence shown here is derived from an EMBL/GenBank/DDBJ whole genome shotgun (WGS) entry which is preliminary data.</text>
</comment>
<dbReference type="RefSeq" id="WP_007902972.1">
    <property type="nucleotide sequence ID" value="NZ_JH379470.1"/>
</dbReference>
<gene>
    <name evidence="1" type="ORF">HMPREF0673_02802</name>
</gene>
<accession>G6B1M7</accession>
<evidence type="ECO:0000313" key="2">
    <source>
        <dbReference type="Proteomes" id="UP000004407"/>
    </source>
</evidence>
<name>G6B1M7_9BACT</name>
<dbReference type="Proteomes" id="UP000004407">
    <property type="component" value="Unassembled WGS sequence"/>
</dbReference>
<reference evidence="1 2" key="1">
    <citation type="submission" date="2011-08" db="EMBL/GenBank/DDBJ databases">
        <authorList>
            <person name="Weinstock G."/>
            <person name="Sodergren E."/>
            <person name="Clifton S."/>
            <person name="Fulton L."/>
            <person name="Fulton B."/>
            <person name="Courtney L."/>
            <person name="Fronick C."/>
            <person name="Harrison M."/>
            <person name="Strong C."/>
            <person name="Farmer C."/>
            <person name="Delahaunty K."/>
            <person name="Markovic C."/>
            <person name="Hall O."/>
            <person name="Minx P."/>
            <person name="Tomlinson C."/>
            <person name="Mitreva M."/>
            <person name="Hou S."/>
            <person name="Chen J."/>
            <person name="Wollam A."/>
            <person name="Pepin K.H."/>
            <person name="Johnson M."/>
            <person name="Bhonagiri V."/>
            <person name="Zhang X."/>
            <person name="Suruliraj S."/>
            <person name="Warren W."/>
            <person name="Chinwalla A."/>
            <person name="Mardis E.R."/>
            <person name="Wilson R.K."/>
        </authorList>
    </citation>
    <scope>NUCLEOTIDE SEQUENCE [LARGE SCALE GENOMIC DNA]</scope>
    <source>
        <strain evidence="1 2">DSM 18206</strain>
    </source>
</reference>
<dbReference type="GeneID" id="80457945"/>
<protein>
    <submittedName>
        <fullName evidence="1">Uncharacterized protein</fullName>
    </submittedName>
</protein>
<dbReference type="AlphaFoldDB" id="G6B1M7"/>
<dbReference type="PATRIC" id="fig|1002367.3.peg.2258"/>